<dbReference type="InterPro" id="IPR015797">
    <property type="entry name" value="NUDIX_hydrolase-like_dom_sf"/>
</dbReference>
<evidence type="ECO:0000256" key="5">
    <source>
        <dbReference type="ARBA" id="ARBA00022842"/>
    </source>
</evidence>
<reference evidence="8 9" key="1">
    <citation type="submission" date="2019-12" db="EMBL/GenBank/DDBJ databases">
        <title>Genomic-based taxomic classification of the family Erythrobacteraceae.</title>
        <authorList>
            <person name="Xu L."/>
        </authorList>
    </citation>
    <scope>NUCLEOTIDE SEQUENCE [LARGE SCALE GENOMIC DNA]</scope>
    <source>
        <strain evidence="8 9">KEMB 9005-328</strain>
    </source>
</reference>
<evidence type="ECO:0000256" key="3">
    <source>
        <dbReference type="ARBA" id="ARBA00022723"/>
    </source>
</evidence>
<dbReference type="AlphaFoldDB" id="A0A845AKV8"/>
<dbReference type="PANTHER" id="PTHR12992:SF11">
    <property type="entry name" value="MITOCHONDRIAL COENZYME A DIPHOSPHATASE NUDT8"/>
    <property type="match status" value="1"/>
</dbReference>
<evidence type="ECO:0000256" key="2">
    <source>
        <dbReference type="ARBA" id="ARBA00001946"/>
    </source>
</evidence>
<gene>
    <name evidence="8" type="ORF">GRI58_10120</name>
</gene>
<dbReference type="RefSeq" id="WP_160753473.1">
    <property type="nucleotide sequence ID" value="NZ_WTYA01000007.1"/>
</dbReference>
<dbReference type="CDD" id="cd03426">
    <property type="entry name" value="NUDIX_CoAse_Nudt7"/>
    <property type="match status" value="1"/>
</dbReference>
<keyword evidence="5" id="KW-0460">Magnesium</keyword>
<comment type="cofactor">
    <cofactor evidence="1">
        <name>Mn(2+)</name>
        <dbReference type="ChEBI" id="CHEBI:29035"/>
    </cofactor>
</comment>
<evidence type="ECO:0000313" key="8">
    <source>
        <dbReference type="EMBL" id="MXP29176.1"/>
    </source>
</evidence>
<feature type="domain" description="Nudix hydrolase" evidence="7">
    <location>
        <begin position="35"/>
        <end position="173"/>
    </location>
</feature>
<dbReference type="OrthoDB" id="9802805at2"/>
<keyword evidence="6" id="KW-0464">Manganese</keyword>
<protein>
    <submittedName>
        <fullName evidence="8">CoA pyrophosphatase</fullName>
    </submittedName>
</protein>
<dbReference type="InterPro" id="IPR000086">
    <property type="entry name" value="NUDIX_hydrolase_dom"/>
</dbReference>
<comment type="caution">
    <text evidence="8">The sequence shown here is derived from an EMBL/GenBank/DDBJ whole genome shotgun (WGS) entry which is preliminary data.</text>
</comment>
<dbReference type="Gene3D" id="3.90.79.10">
    <property type="entry name" value="Nucleoside Triphosphate Pyrophosphohydrolase"/>
    <property type="match status" value="1"/>
</dbReference>
<dbReference type="SUPFAM" id="SSF55811">
    <property type="entry name" value="Nudix"/>
    <property type="match status" value="1"/>
</dbReference>
<dbReference type="Proteomes" id="UP000439780">
    <property type="component" value="Unassembled WGS sequence"/>
</dbReference>
<proteinExistence type="predicted"/>
<name>A0A845AKV8_9SPHN</name>
<keyword evidence="9" id="KW-1185">Reference proteome</keyword>
<evidence type="ECO:0000256" key="6">
    <source>
        <dbReference type="ARBA" id="ARBA00023211"/>
    </source>
</evidence>
<dbReference type="NCBIfam" id="NF007980">
    <property type="entry name" value="PRK10707.1"/>
    <property type="match status" value="1"/>
</dbReference>
<evidence type="ECO:0000256" key="1">
    <source>
        <dbReference type="ARBA" id="ARBA00001936"/>
    </source>
</evidence>
<dbReference type="PANTHER" id="PTHR12992">
    <property type="entry name" value="NUDIX HYDROLASE"/>
    <property type="match status" value="1"/>
</dbReference>
<dbReference type="GO" id="GO:0046872">
    <property type="term" value="F:metal ion binding"/>
    <property type="evidence" value="ECO:0007669"/>
    <property type="project" value="UniProtKB-KW"/>
</dbReference>
<sequence>MSTLLDRLSRLFEDGHAREIDGLLSDARFADASRTADAAVLIAVTDRPSSAGGPGVILTQRPRTMRDHPGQVAFPGGKREPGEDAIAAALREAHEELAMPPDHVAVIGATDRYQTGTGFDITPVLGVIPPDLPLEPEQREVESWFEAPLDLLMDPASWSENTVWWKGAERRYYELHYQGYRVWGVTAAICANLSRRLAWTG</sequence>
<keyword evidence="3" id="KW-0479">Metal-binding</keyword>
<evidence type="ECO:0000256" key="4">
    <source>
        <dbReference type="ARBA" id="ARBA00022801"/>
    </source>
</evidence>
<keyword evidence="4" id="KW-0378">Hydrolase</keyword>
<dbReference type="Pfam" id="PF00293">
    <property type="entry name" value="NUDIX"/>
    <property type="match status" value="1"/>
</dbReference>
<dbReference type="EMBL" id="WTYA01000007">
    <property type="protein sequence ID" value="MXP29176.1"/>
    <property type="molecule type" value="Genomic_DNA"/>
</dbReference>
<dbReference type="InterPro" id="IPR045121">
    <property type="entry name" value="CoAse"/>
</dbReference>
<dbReference type="GO" id="GO:0010945">
    <property type="term" value="F:coenzyme A diphosphatase activity"/>
    <property type="evidence" value="ECO:0007669"/>
    <property type="project" value="InterPro"/>
</dbReference>
<dbReference type="PROSITE" id="PS51462">
    <property type="entry name" value="NUDIX"/>
    <property type="match status" value="1"/>
</dbReference>
<accession>A0A845AKV8</accession>
<evidence type="ECO:0000259" key="7">
    <source>
        <dbReference type="PROSITE" id="PS51462"/>
    </source>
</evidence>
<organism evidence="8 9">
    <name type="scientific">Qipengyuania algicida</name>
    <dbReference type="NCBI Taxonomy" id="1836209"/>
    <lineage>
        <taxon>Bacteria</taxon>
        <taxon>Pseudomonadati</taxon>
        <taxon>Pseudomonadota</taxon>
        <taxon>Alphaproteobacteria</taxon>
        <taxon>Sphingomonadales</taxon>
        <taxon>Erythrobacteraceae</taxon>
        <taxon>Qipengyuania</taxon>
    </lineage>
</organism>
<comment type="cofactor">
    <cofactor evidence="2">
        <name>Mg(2+)</name>
        <dbReference type="ChEBI" id="CHEBI:18420"/>
    </cofactor>
</comment>
<evidence type="ECO:0000313" key="9">
    <source>
        <dbReference type="Proteomes" id="UP000439780"/>
    </source>
</evidence>